<evidence type="ECO:0000256" key="18">
    <source>
        <dbReference type="RuleBase" id="RU365033"/>
    </source>
</evidence>
<dbReference type="EC" id="3.1.4.1" evidence="18"/>
<keyword evidence="5 18" id="KW-0479">Metal-binding</keyword>
<evidence type="ECO:0000313" key="21">
    <source>
        <dbReference type="EMBL" id="CAH9101259.1"/>
    </source>
</evidence>
<evidence type="ECO:0000256" key="11">
    <source>
        <dbReference type="ARBA" id="ARBA00022839"/>
    </source>
</evidence>
<keyword evidence="13" id="KW-0175">Coiled coil</keyword>
<dbReference type="FunFam" id="3.40.1350.10:FF:000004">
    <property type="entry name" value="Fanconi-associated nuclease"/>
    <property type="match status" value="1"/>
</dbReference>
<keyword evidence="9 18" id="KW-0378">Hydrolase</keyword>
<dbReference type="GO" id="GO:0008270">
    <property type="term" value="F:zinc ion binding"/>
    <property type="evidence" value="ECO:0007669"/>
    <property type="project" value="UniProtKB-KW"/>
</dbReference>
<keyword evidence="10" id="KW-0862">Zinc</keyword>
<evidence type="ECO:0000256" key="12">
    <source>
        <dbReference type="ARBA" id="ARBA00022842"/>
    </source>
</evidence>
<comment type="catalytic activity">
    <reaction evidence="1 18">
        <text>Hydrolytically removes 5'-nucleotides successively from the 3'-hydroxy termini of 3'-hydroxy-terminated oligonucleotides.</text>
        <dbReference type="EC" id="3.1.4.1"/>
    </reaction>
</comment>
<protein>
    <recommendedName>
        <fullName evidence="18">Fanconi-associated nuclease</fullName>
        <ecNumber evidence="18">3.1.4.1</ecNumber>
    </recommendedName>
</protein>
<dbReference type="Proteomes" id="UP001152484">
    <property type="component" value="Unassembled WGS sequence"/>
</dbReference>
<dbReference type="GO" id="GO:0008409">
    <property type="term" value="F:5'-3' exonuclease activity"/>
    <property type="evidence" value="ECO:0007669"/>
    <property type="project" value="TreeGrafter"/>
</dbReference>
<dbReference type="AlphaFoldDB" id="A0A9P0ZFS3"/>
<dbReference type="OrthoDB" id="76364at2759"/>
<keyword evidence="4 18" id="KW-0540">Nuclease</keyword>
<dbReference type="SMART" id="SM00734">
    <property type="entry name" value="ZnF_Rad18"/>
    <property type="match status" value="1"/>
</dbReference>
<dbReference type="InterPro" id="IPR033315">
    <property type="entry name" value="Fan1-like"/>
</dbReference>
<dbReference type="CDD" id="cd22326">
    <property type="entry name" value="FAN1-like"/>
    <property type="match status" value="1"/>
</dbReference>
<dbReference type="InterPro" id="IPR049132">
    <property type="entry name" value="FAN1-like_euk"/>
</dbReference>
<dbReference type="SMART" id="SM00910">
    <property type="entry name" value="HIRAN"/>
    <property type="match status" value="1"/>
</dbReference>
<reference evidence="21" key="1">
    <citation type="submission" date="2022-07" db="EMBL/GenBank/DDBJ databases">
        <authorList>
            <person name="Macas J."/>
            <person name="Novak P."/>
            <person name="Neumann P."/>
        </authorList>
    </citation>
    <scope>NUCLEOTIDE SEQUENCE</scope>
</reference>
<evidence type="ECO:0000256" key="6">
    <source>
        <dbReference type="ARBA" id="ARBA00022759"/>
    </source>
</evidence>
<dbReference type="GO" id="GO:0017108">
    <property type="term" value="F:5'-flap endonuclease activity"/>
    <property type="evidence" value="ECO:0007669"/>
    <property type="project" value="TreeGrafter"/>
</dbReference>
<keyword evidence="6" id="KW-0255">Endonuclease</keyword>
<evidence type="ECO:0000256" key="3">
    <source>
        <dbReference type="ARBA" id="ARBA00005533"/>
    </source>
</evidence>
<keyword evidence="16 18" id="KW-0539">Nucleus</keyword>
<feature type="domain" description="UBZ4-type" evidence="20">
    <location>
        <begin position="67"/>
        <end position="96"/>
    </location>
</feature>
<evidence type="ECO:0000256" key="8">
    <source>
        <dbReference type="ARBA" id="ARBA00022771"/>
    </source>
</evidence>
<dbReference type="EMBL" id="CAMAPE010000038">
    <property type="protein sequence ID" value="CAH9101259.1"/>
    <property type="molecule type" value="Genomic_DNA"/>
</dbReference>
<feature type="region of interest" description="Disordered" evidence="19">
    <location>
        <begin position="36"/>
        <end position="61"/>
    </location>
</feature>
<dbReference type="PANTHER" id="PTHR15749">
    <property type="entry name" value="FANCONI-ASSOCIATED NUCLEASE 1"/>
    <property type="match status" value="1"/>
</dbReference>
<keyword evidence="15 18" id="KW-0464">Manganese</keyword>
<evidence type="ECO:0000256" key="17">
    <source>
        <dbReference type="PROSITE-ProRule" id="PRU01256"/>
    </source>
</evidence>
<evidence type="ECO:0000259" key="20">
    <source>
        <dbReference type="PROSITE" id="PS51908"/>
    </source>
</evidence>
<comment type="subcellular location">
    <subcellularLocation>
        <location evidence="2 18">Nucleus</location>
    </subcellularLocation>
</comment>
<comment type="similarity">
    <text evidence="3 18">Belongs to the FAN1 family.</text>
</comment>
<keyword evidence="11" id="KW-0269">Exonuclease</keyword>
<dbReference type="Gene3D" id="3.30.70.2330">
    <property type="match status" value="1"/>
</dbReference>
<dbReference type="InterPro" id="IPR049126">
    <property type="entry name" value="FAN1-like_TPR"/>
</dbReference>
<dbReference type="Pfam" id="PF21170">
    <property type="entry name" value="FAN1_TPR"/>
    <property type="match status" value="1"/>
</dbReference>
<evidence type="ECO:0000256" key="14">
    <source>
        <dbReference type="ARBA" id="ARBA00023204"/>
    </source>
</evidence>
<dbReference type="InterPro" id="IPR049125">
    <property type="entry name" value="FAN1-like_WH"/>
</dbReference>
<dbReference type="Gene3D" id="3.40.1350.10">
    <property type="match status" value="1"/>
</dbReference>
<dbReference type="GO" id="GO:0016818">
    <property type="term" value="F:hydrolase activity, acting on acid anhydrides, in phosphorus-containing anhydrides"/>
    <property type="evidence" value="ECO:0007669"/>
    <property type="project" value="InterPro"/>
</dbReference>
<dbReference type="PROSITE" id="PS51908">
    <property type="entry name" value="ZF_UBZ4"/>
    <property type="match status" value="1"/>
</dbReference>
<evidence type="ECO:0000256" key="7">
    <source>
        <dbReference type="ARBA" id="ARBA00022763"/>
    </source>
</evidence>
<evidence type="ECO:0000256" key="1">
    <source>
        <dbReference type="ARBA" id="ARBA00000983"/>
    </source>
</evidence>
<comment type="function">
    <text evidence="18">Nuclease required for the repair of DNA interstrand cross-links (ICL). Acts as a 5'-3' exonuclease that anchors at a cut end of DNA and cleaves DNA successively at every third nucleotide, allowing to excise an ICL from one strand through flanking incisions.</text>
</comment>
<keyword evidence="12 18" id="KW-0460">Magnesium</keyword>
<dbReference type="InterPro" id="IPR006642">
    <property type="entry name" value="Rad18_UBZ4"/>
</dbReference>
<sequence>MLRGRQSIKRLIGRHRRFLPNRHLIFSSPAAQGFLSEGKRADDSEPERHHHQSDGNGKESDNCGAEWVNCPVCGTRLLGNDQTINSHLDKCLAKGKKRKLSQRTLLELNFYSSPAVRIHAKESELTEAAAVQTRGDVSVLETVHRLENPGVTVYQSESSILRNTGLELAKLDDLRSYNNVDEVPLPYTSGLEACTEIQMNGDKINGKCIFPSLPTEHEMNIDDNIESVGSDDFSELSLDTYIVARRFVEETELKPGASILLSRDPENVKDVNAIKVLSTDCGYNQTIGFLPRELAYYLAPLLEKFNLRFEGHITSVPKHPHAVVPIHITCQCNTSFDETDSNSVNFLKSSWRNVLCVAESARAHPPGTAKYQHNLQVLLKEVLEAYHHLFLDEEKTFLEGFLSLSDDSQRLFARLYTRKGPWFRMCNTSYAEVSDCNEALNGLTVGGYITSCELISEPSDIKEVLNVLNVGEIQDLLRIANKENRKLSKRFGHGTRKQDYVEVLLSVYKDGLCPDLMKLFLLKAGMCIQISPLAESLFWRAERLFFLNGEQDLSSFLLVDLGIVKYPIYNCMLTNQIFPTRSHLLSFETAIEVAQIMDECLDHNNAEMVSKCIDISVSQMSSSLNKEELSSSGPMAAFLSCFTAVYVYSKVVLLGASFFERERRYNDAIILLRKLLHTFKNDRRRGYWTLRLSIDLEHVGCPDESLQVAEDGLLDPWIRAGSKLSLQQRVLRLGKPPRRWKTPSYSKSLKRKIPEVHVQGRPLNCKMGVKSIFYGEDGERCGVEQLALQYYAGEGGGWQGVHTESGIWLTLFGLLMWDSIFADIPNVFCTKFQTAPLDLEADSFYEVRKDQIEVVLDKIHDGMSEEILITSWELHKGTSCRGVNWDRHSLSELRAAVACIGGSCIASICRHLAQDYRSWSSGMPDLLLWRFHDNYRGQAKLVEVKGPRDRLSEQQRAWLLFLTDCGLNVEVCKVVASLFSYLAPTPPLLRLGAQLLSLPP</sequence>
<evidence type="ECO:0000256" key="4">
    <source>
        <dbReference type="ARBA" id="ARBA00022722"/>
    </source>
</evidence>
<evidence type="ECO:0000256" key="16">
    <source>
        <dbReference type="ARBA" id="ARBA00023242"/>
    </source>
</evidence>
<dbReference type="GO" id="GO:0036297">
    <property type="term" value="P:interstrand cross-link repair"/>
    <property type="evidence" value="ECO:0007669"/>
    <property type="project" value="InterPro"/>
</dbReference>
<dbReference type="GO" id="GO:0070336">
    <property type="term" value="F:flap-structured DNA binding"/>
    <property type="evidence" value="ECO:0007669"/>
    <property type="project" value="TreeGrafter"/>
</dbReference>
<dbReference type="GO" id="GO:0005634">
    <property type="term" value="C:nucleus"/>
    <property type="evidence" value="ECO:0007669"/>
    <property type="project" value="UniProtKB-SubCell"/>
</dbReference>
<accession>A0A9P0ZFS3</accession>
<evidence type="ECO:0000256" key="10">
    <source>
        <dbReference type="ARBA" id="ARBA00022833"/>
    </source>
</evidence>
<keyword evidence="14 17" id="KW-0234">DNA repair</keyword>
<evidence type="ECO:0000256" key="2">
    <source>
        <dbReference type="ARBA" id="ARBA00004123"/>
    </source>
</evidence>
<proteinExistence type="inferred from homology"/>
<gene>
    <name evidence="21" type="ORF">CEURO_LOCUS15299</name>
</gene>
<keyword evidence="7 17" id="KW-0227">DNA damage</keyword>
<comment type="caution">
    <text evidence="21">The sequence shown here is derived from an EMBL/GenBank/DDBJ whole genome shotgun (WGS) entry which is preliminary data.</text>
</comment>
<dbReference type="Pfam" id="PF08797">
    <property type="entry name" value="HIRAN"/>
    <property type="match status" value="1"/>
</dbReference>
<dbReference type="SMART" id="SM00990">
    <property type="entry name" value="VRR_NUC"/>
    <property type="match status" value="1"/>
</dbReference>
<dbReference type="InterPro" id="IPR011856">
    <property type="entry name" value="tRNA_endonuc-like_dom_sf"/>
</dbReference>
<evidence type="ECO:0000256" key="13">
    <source>
        <dbReference type="ARBA" id="ARBA00023054"/>
    </source>
</evidence>
<dbReference type="GO" id="GO:0004528">
    <property type="term" value="F:phosphodiesterase I activity"/>
    <property type="evidence" value="ECO:0007669"/>
    <property type="project" value="UniProtKB-EC"/>
</dbReference>
<organism evidence="21 22">
    <name type="scientific">Cuscuta europaea</name>
    <name type="common">European dodder</name>
    <dbReference type="NCBI Taxonomy" id="41803"/>
    <lineage>
        <taxon>Eukaryota</taxon>
        <taxon>Viridiplantae</taxon>
        <taxon>Streptophyta</taxon>
        <taxon>Embryophyta</taxon>
        <taxon>Tracheophyta</taxon>
        <taxon>Spermatophyta</taxon>
        <taxon>Magnoliopsida</taxon>
        <taxon>eudicotyledons</taxon>
        <taxon>Gunneridae</taxon>
        <taxon>Pentapetalae</taxon>
        <taxon>asterids</taxon>
        <taxon>lamiids</taxon>
        <taxon>Solanales</taxon>
        <taxon>Convolvulaceae</taxon>
        <taxon>Cuscuteae</taxon>
        <taxon>Cuscuta</taxon>
        <taxon>Cuscuta subgen. Cuscuta</taxon>
    </lineage>
</organism>
<dbReference type="Pfam" id="PF21315">
    <property type="entry name" value="FAN1_HTH"/>
    <property type="match status" value="1"/>
</dbReference>
<dbReference type="Pfam" id="PF08774">
    <property type="entry name" value="VRR_NUC"/>
    <property type="match status" value="1"/>
</dbReference>
<dbReference type="Gene3D" id="3.30.160.60">
    <property type="entry name" value="Classic Zinc Finger"/>
    <property type="match status" value="1"/>
</dbReference>
<evidence type="ECO:0000256" key="9">
    <source>
        <dbReference type="ARBA" id="ARBA00022801"/>
    </source>
</evidence>
<dbReference type="PANTHER" id="PTHR15749:SF4">
    <property type="entry name" value="FANCONI-ASSOCIATED NUCLEASE 1"/>
    <property type="match status" value="1"/>
</dbReference>
<comment type="cofactor">
    <cofactor evidence="18">
        <name>Mg(2+)</name>
        <dbReference type="ChEBI" id="CHEBI:18420"/>
    </cofactor>
    <cofactor evidence="18">
        <name>Mn(2+)</name>
        <dbReference type="ChEBI" id="CHEBI:29035"/>
    </cofactor>
</comment>
<evidence type="ECO:0000313" key="22">
    <source>
        <dbReference type="Proteomes" id="UP001152484"/>
    </source>
</evidence>
<dbReference type="InterPro" id="IPR014905">
    <property type="entry name" value="HIRAN"/>
</dbReference>
<evidence type="ECO:0000256" key="15">
    <source>
        <dbReference type="ARBA" id="ARBA00023211"/>
    </source>
</evidence>
<dbReference type="InterPro" id="IPR014883">
    <property type="entry name" value="VRR_NUC"/>
</dbReference>
<evidence type="ECO:0000256" key="19">
    <source>
        <dbReference type="SAM" id="MobiDB-lite"/>
    </source>
</evidence>
<evidence type="ECO:0000256" key="5">
    <source>
        <dbReference type="ARBA" id="ARBA00022723"/>
    </source>
</evidence>
<feature type="compositionally biased region" description="Basic and acidic residues" evidence="19">
    <location>
        <begin position="37"/>
        <end position="61"/>
    </location>
</feature>
<keyword evidence="22" id="KW-1185">Reference proteome</keyword>
<keyword evidence="8 17" id="KW-0863">Zinc-finger</keyword>
<name>A0A9P0ZFS3_CUSEU</name>